<dbReference type="KEGG" id="apac:S7S_14030"/>
<proteinExistence type="predicted"/>
<organism evidence="1 2">
    <name type="scientific">Isoalcanivorax pacificus W11-5</name>
    <dbReference type="NCBI Taxonomy" id="391936"/>
    <lineage>
        <taxon>Bacteria</taxon>
        <taxon>Pseudomonadati</taxon>
        <taxon>Pseudomonadota</taxon>
        <taxon>Gammaproteobacteria</taxon>
        <taxon>Oceanospirillales</taxon>
        <taxon>Alcanivoracaceae</taxon>
        <taxon>Isoalcanivorax</taxon>
    </lineage>
</organism>
<keyword evidence="2" id="KW-1185">Reference proteome</keyword>
<dbReference type="Pfam" id="PF12088">
    <property type="entry name" value="DUF3565"/>
    <property type="match status" value="1"/>
</dbReference>
<dbReference type="HOGENOM" id="CLU_199070_0_0_6"/>
<accession>A0A0B4XRX6</accession>
<gene>
    <name evidence="1" type="ORF">S7S_14030</name>
</gene>
<evidence type="ECO:0000313" key="1">
    <source>
        <dbReference type="EMBL" id="AJD49218.1"/>
    </source>
</evidence>
<dbReference type="AlphaFoldDB" id="A0A0B4XRX6"/>
<dbReference type="STRING" id="391936.S7S_14030"/>
<reference evidence="1 2" key="1">
    <citation type="journal article" date="2012" name="J. Bacteriol.">
        <title>Genome sequence of an alkane-degrading bacterium, Alcanivorax pacificus type strain W11-5, isolated from deep sea sediment.</title>
        <authorList>
            <person name="Lai Q."/>
            <person name="Shao Z."/>
        </authorList>
    </citation>
    <scope>NUCLEOTIDE SEQUENCE [LARGE SCALE GENOMIC DNA]</scope>
    <source>
        <strain evidence="1 2">W11-5</strain>
    </source>
</reference>
<dbReference type="EMBL" id="CP004387">
    <property type="protein sequence ID" value="AJD49218.1"/>
    <property type="molecule type" value="Genomic_DNA"/>
</dbReference>
<evidence type="ECO:0000313" key="2">
    <source>
        <dbReference type="Proteomes" id="UP000006764"/>
    </source>
</evidence>
<protein>
    <recommendedName>
        <fullName evidence="3">Pressure-regulated protein</fullName>
    </recommendedName>
</protein>
<dbReference type="InterPro" id="IPR021948">
    <property type="entry name" value="DUF3565"/>
</dbReference>
<sequence>MRERPLITGFYQDDDGDWVVTLSCGHTQHVRHRPPFMQRPWVVSEAGRQAQLGQPFECGWCRQARAR</sequence>
<dbReference type="RefSeq" id="WP_008734008.1">
    <property type="nucleotide sequence ID" value="NZ_CP004387.1"/>
</dbReference>
<dbReference type="Proteomes" id="UP000006764">
    <property type="component" value="Chromosome"/>
</dbReference>
<dbReference type="OrthoDB" id="9799128at2"/>
<name>A0A0B4XRX6_9GAMM</name>
<evidence type="ECO:0008006" key="3">
    <source>
        <dbReference type="Google" id="ProtNLM"/>
    </source>
</evidence>